<feature type="compositionally biased region" description="Basic residues" evidence="7">
    <location>
        <begin position="51"/>
        <end position="65"/>
    </location>
</feature>
<evidence type="ECO:0000256" key="3">
    <source>
        <dbReference type="ARBA" id="ARBA00014414"/>
    </source>
</evidence>
<dbReference type="EMBL" id="GIIL01000326">
    <property type="protein sequence ID" value="NOV44052.1"/>
    <property type="molecule type" value="Transcribed_RNA"/>
</dbReference>
<proteinExistence type="inferred from homology"/>
<evidence type="ECO:0000256" key="6">
    <source>
        <dbReference type="ARBA" id="ARBA00023242"/>
    </source>
</evidence>
<dbReference type="AlphaFoldDB" id="A0A6M2DD33"/>
<evidence type="ECO:0000256" key="5">
    <source>
        <dbReference type="ARBA" id="ARBA00022737"/>
    </source>
</evidence>
<evidence type="ECO:0000256" key="7">
    <source>
        <dbReference type="SAM" id="MobiDB-lite"/>
    </source>
</evidence>
<dbReference type="SUPFAM" id="SSF48371">
    <property type="entry name" value="ARM repeat"/>
    <property type="match status" value="2"/>
</dbReference>
<keyword evidence="6" id="KW-0539">Nucleus</keyword>
<comment type="subcellular location">
    <subcellularLocation>
        <location evidence="1">Cytoplasm</location>
    </subcellularLocation>
</comment>
<dbReference type="InterPro" id="IPR039778">
    <property type="entry name" value="PDCD4"/>
</dbReference>
<dbReference type="FunFam" id="1.25.40.180:FF:000009">
    <property type="entry name" value="programmed cell death protein 4"/>
    <property type="match status" value="1"/>
</dbReference>
<evidence type="ECO:0000256" key="4">
    <source>
        <dbReference type="ARBA" id="ARBA00022490"/>
    </source>
</evidence>
<feature type="domain" description="MI" evidence="8">
    <location>
        <begin position="118"/>
        <end position="239"/>
    </location>
</feature>
<dbReference type="GO" id="GO:0005829">
    <property type="term" value="C:cytosol"/>
    <property type="evidence" value="ECO:0007669"/>
    <property type="project" value="TreeGrafter"/>
</dbReference>
<dbReference type="PROSITE" id="PS51366">
    <property type="entry name" value="MI"/>
    <property type="match status" value="2"/>
</dbReference>
<dbReference type="Gene3D" id="1.25.40.180">
    <property type="match status" value="2"/>
</dbReference>
<organism evidence="9">
    <name type="scientific">Xenopsylla cheopis</name>
    <name type="common">Oriental rat flea</name>
    <name type="synonym">Pulex cheopis</name>
    <dbReference type="NCBI Taxonomy" id="163159"/>
    <lineage>
        <taxon>Eukaryota</taxon>
        <taxon>Metazoa</taxon>
        <taxon>Ecdysozoa</taxon>
        <taxon>Arthropoda</taxon>
        <taxon>Hexapoda</taxon>
        <taxon>Insecta</taxon>
        <taxon>Pterygota</taxon>
        <taxon>Neoptera</taxon>
        <taxon>Endopterygota</taxon>
        <taxon>Siphonaptera</taxon>
        <taxon>Pulicidae</taxon>
        <taxon>Xenopsyllinae</taxon>
        <taxon>Xenopsylla</taxon>
    </lineage>
</organism>
<dbReference type="GO" id="GO:0005634">
    <property type="term" value="C:nucleus"/>
    <property type="evidence" value="ECO:0007669"/>
    <property type="project" value="TreeGrafter"/>
</dbReference>
<dbReference type="GO" id="GO:0045892">
    <property type="term" value="P:negative regulation of DNA-templated transcription"/>
    <property type="evidence" value="ECO:0007669"/>
    <property type="project" value="InterPro"/>
</dbReference>
<evidence type="ECO:0000313" key="9">
    <source>
        <dbReference type="EMBL" id="NOV44052.1"/>
    </source>
</evidence>
<evidence type="ECO:0000256" key="2">
    <source>
        <dbReference type="ARBA" id="ARBA00005497"/>
    </source>
</evidence>
<evidence type="ECO:0000256" key="1">
    <source>
        <dbReference type="ARBA" id="ARBA00004496"/>
    </source>
</evidence>
<accession>A0A6M2DD33</accession>
<keyword evidence="4" id="KW-0963">Cytoplasm</keyword>
<keyword evidence="5" id="KW-0677">Repeat</keyword>
<dbReference type="PANTHER" id="PTHR12626:SF0">
    <property type="entry name" value="PROGRAMMED CELL DEATH PROTEIN 4"/>
    <property type="match status" value="1"/>
</dbReference>
<feature type="region of interest" description="Disordered" evidence="7">
    <location>
        <begin position="1"/>
        <end position="75"/>
    </location>
</feature>
<feature type="compositionally biased region" description="Gly residues" evidence="7">
    <location>
        <begin position="66"/>
        <end position="75"/>
    </location>
</feature>
<dbReference type="Pfam" id="PF02847">
    <property type="entry name" value="MA3"/>
    <property type="match status" value="2"/>
</dbReference>
<comment type="similarity">
    <text evidence="2">Belongs to the PDCD4 family.</text>
</comment>
<name>A0A6M2DD33_XENCH</name>
<dbReference type="FunFam" id="1.25.40.180:FF:000008">
    <property type="entry name" value="Programmed cell death protein 4"/>
    <property type="match status" value="1"/>
</dbReference>
<dbReference type="SMART" id="SM00544">
    <property type="entry name" value="MA3"/>
    <property type="match status" value="2"/>
</dbReference>
<protein>
    <recommendedName>
        <fullName evidence="3">Programmed cell death protein 4</fullName>
    </recommendedName>
</protein>
<evidence type="ECO:0000259" key="8">
    <source>
        <dbReference type="PROSITE" id="PS51366"/>
    </source>
</evidence>
<dbReference type="InterPro" id="IPR016024">
    <property type="entry name" value="ARM-type_fold"/>
</dbReference>
<dbReference type="InterPro" id="IPR003891">
    <property type="entry name" value="Initiation_fac_eIF4g_MI"/>
</dbReference>
<reference evidence="9" key="1">
    <citation type="submission" date="2020-03" db="EMBL/GenBank/DDBJ databases">
        <title>Transcriptomic Profiling of the Digestive Tract of the Rat Flea, Xenopsylla cheopis, Following Blood Feeding and Infection with Yersinia pestis.</title>
        <authorList>
            <person name="Bland D.M."/>
            <person name="Martens C.A."/>
            <person name="Virtaneva K."/>
            <person name="Kanakabandi K."/>
            <person name="Long D."/>
            <person name="Rosenke R."/>
            <person name="Saturday G.A."/>
            <person name="Hoyt F.H."/>
            <person name="Bruno D.P."/>
            <person name="Ribeiro J.M.C."/>
            <person name="Hinnebusch J."/>
        </authorList>
    </citation>
    <scope>NUCLEOTIDE SEQUENCE</scope>
</reference>
<feature type="domain" description="MI" evidence="8">
    <location>
        <begin position="281"/>
        <end position="404"/>
    </location>
</feature>
<sequence>MVTEGTDIAPSTTGTVGAVQERVKRKAKRIVRQNSRENVASGAIFPQRSWKNSRRPRNGHGRGLPKKGGAGGKGVWGLPGSELLEEYEDVNDPNFDIESLNNRDIELKAIIPEVSVEEFLRKAEPVILEYFEHGDTQEAAQSFEEFIVGPRRYLITQLAIELAMDHKPSHREMTSVLISDLYGVIISEKDIANAFEELLKNLPDLILDTPEAPTLLGNFIARAVADDCLPPKFITTHRESPANEHASTALGRADTLLSMKHGMVRLDNVWGVGGGLRPVKSLTRQMNLLLKEFLSSGDIQEAIRCLQVLEVPHFHHELVYEAVVIAIEAVNSNTEIQICTFLKALDQAVIITPHMMERGFQRVFDDMADICLDVPLAYIMLDRFVERCHNAGFISESVVKKMPNRGRKRFVSEGDGGHIKEHNFVRN</sequence>
<dbReference type="PANTHER" id="PTHR12626">
    <property type="entry name" value="PROGRAMMED CELL DEATH 4"/>
    <property type="match status" value="1"/>
</dbReference>